<keyword evidence="1" id="KW-1133">Transmembrane helix</keyword>
<protein>
    <submittedName>
        <fullName evidence="2">Uncharacterized protein</fullName>
    </submittedName>
</protein>
<evidence type="ECO:0000256" key="1">
    <source>
        <dbReference type="SAM" id="Phobius"/>
    </source>
</evidence>
<evidence type="ECO:0000313" key="3">
    <source>
        <dbReference type="Proteomes" id="UP000016927"/>
    </source>
</evidence>
<sequence>MQVKTLSYSSNLLLLGVIVYYHIIFTTESSLESDEGDLTIVTSSEDNMDDFGQEYPLDLSIREKTTDQNLFNEALPSTNLAATQISSPLYIYSPQFQISDFRINPTVFEKNDQGNYNGRAYIMNRHLKFFFTKKNIFDMAASDLSNKWVNNHILLPMQTLSITNYLLLNIKNDVVATMSVIFPFNFAKTFCLTHLKSIKDIEDFLACLTNALKMSPIYITVDFELNYSLKEFSRISYCSYNGMHFCLTTLRLSRFVKKNIKKFSLRGLLDTLICLTYKCKHMQKDLKSIIFTILFFYNHADKNLICNMEFILKDLMIRVILLVNIFEFIEDDDSKNERQKQEIYKKSIKEIERSFASAFYSRDLKKLMDSVYILRENILQSVIGYDFDLAFIVILLKSFKADHYLKAILYDLEYDSLSQIKENLRLSCRRLFELKESIFDMIKVI</sequence>
<dbReference type="VEuPathDB" id="MicrosporidiaDB:NBO_8g0018"/>
<gene>
    <name evidence="2" type="ORF">NBO_8g0018</name>
</gene>
<dbReference type="HOGENOM" id="CLU_049923_0_0_1"/>
<reference evidence="2 3" key="1">
    <citation type="journal article" date="2013" name="BMC Genomics">
        <title>Comparative genomics of parasitic silkworm microsporidia reveal an association between genome expansion and host adaptation.</title>
        <authorList>
            <person name="Pan G."/>
            <person name="Xu J."/>
            <person name="Li T."/>
            <person name="Xia Q."/>
            <person name="Liu S.L."/>
            <person name="Zhang G."/>
            <person name="Li S."/>
            <person name="Li C."/>
            <person name="Liu H."/>
            <person name="Yang L."/>
            <person name="Liu T."/>
            <person name="Zhang X."/>
            <person name="Wu Z."/>
            <person name="Fan W."/>
            <person name="Dang X."/>
            <person name="Xiang H."/>
            <person name="Tao M."/>
            <person name="Li Y."/>
            <person name="Hu J."/>
            <person name="Li Z."/>
            <person name="Lin L."/>
            <person name="Luo J."/>
            <person name="Geng L."/>
            <person name="Wang L."/>
            <person name="Long M."/>
            <person name="Wan Y."/>
            <person name="He N."/>
            <person name="Zhang Z."/>
            <person name="Lu C."/>
            <person name="Keeling P.J."/>
            <person name="Wang J."/>
            <person name="Xiang Z."/>
            <person name="Zhou Z."/>
        </authorList>
    </citation>
    <scope>NUCLEOTIDE SEQUENCE [LARGE SCALE GENOMIC DNA]</scope>
    <source>
        <strain evidence="3">CQ1 / CVCC 102059</strain>
    </source>
</reference>
<dbReference type="AlphaFoldDB" id="R0MQI8"/>
<accession>R0MQI8</accession>
<feature type="transmembrane region" description="Helical" evidence="1">
    <location>
        <begin position="12"/>
        <end position="31"/>
    </location>
</feature>
<proteinExistence type="predicted"/>
<dbReference type="Proteomes" id="UP000016927">
    <property type="component" value="Unassembled WGS sequence"/>
</dbReference>
<name>R0MQI8_NOSB1</name>
<dbReference type="EMBL" id="KB908916">
    <property type="protein sequence ID" value="EOB15153.1"/>
    <property type="molecule type" value="Genomic_DNA"/>
</dbReference>
<keyword evidence="1" id="KW-0472">Membrane</keyword>
<evidence type="ECO:0000313" key="2">
    <source>
        <dbReference type="EMBL" id="EOB15153.1"/>
    </source>
</evidence>
<keyword evidence="1" id="KW-0812">Transmembrane</keyword>
<organism evidence="2 3">
    <name type="scientific">Nosema bombycis (strain CQ1 / CVCC 102059)</name>
    <name type="common">Microsporidian parasite</name>
    <name type="synonym">Pebrine of silkworm</name>
    <dbReference type="NCBI Taxonomy" id="578461"/>
    <lineage>
        <taxon>Eukaryota</taxon>
        <taxon>Fungi</taxon>
        <taxon>Fungi incertae sedis</taxon>
        <taxon>Microsporidia</taxon>
        <taxon>Nosematidae</taxon>
        <taxon>Nosema</taxon>
    </lineage>
</organism>
<keyword evidence="3" id="KW-1185">Reference proteome</keyword>